<feature type="non-terminal residue" evidence="4">
    <location>
        <position position="1"/>
    </location>
</feature>
<dbReference type="InterPro" id="IPR014721">
    <property type="entry name" value="Ribsml_uS5_D2-typ_fold_subgr"/>
</dbReference>
<dbReference type="GO" id="GO:0005840">
    <property type="term" value="C:ribosome"/>
    <property type="evidence" value="ECO:0007669"/>
    <property type="project" value="UniProtKB-KW"/>
</dbReference>
<dbReference type="GO" id="GO:0006412">
    <property type="term" value="P:translation"/>
    <property type="evidence" value="ECO:0007669"/>
    <property type="project" value="InterPro"/>
</dbReference>
<evidence type="ECO:0000313" key="5">
    <source>
        <dbReference type="Proteomes" id="UP001488838"/>
    </source>
</evidence>
<accession>A0AAW0H383</accession>
<dbReference type="InterPro" id="IPR020568">
    <property type="entry name" value="Ribosomal_Su5_D2-typ_SF"/>
</dbReference>
<dbReference type="SUPFAM" id="SSF54768">
    <property type="entry name" value="dsRNA-binding domain-like"/>
    <property type="match status" value="1"/>
</dbReference>
<dbReference type="Pfam" id="PF03719">
    <property type="entry name" value="Ribosomal_S5_C"/>
    <property type="match status" value="1"/>
</dbReference>
<gene>
    <name evidence="4" type="ORF">U0070_021794</name>
</gene>
<dbReference type="Gene3D" id="3.30.160.20">
    <property type="match status" value="2"/>
</dbReference>
<keyword evidence="1 2" id="KW-0687">Ribonucleoprotein</keyword>
<dbReference type="Pfam" id="PF00333">
    <property type="entry name" value="Ribosomal_S5"/>
    <property type="match status" value="1"/>
</dbReference>
<name>A0AAW0H383_MYOGA</name>
<dbReference type="EMBL" id="JBBHLL010000972">
    <property type="protein sequence ID" value="KAK7796885.1"/>
    <property type="molecule type" value="Genomic_DNA"/>
</dbReference>
<dbReference type="Gene3D" id="3.30.230.10">
    <property type="match status" value="1"/>
</dbReference>
<protein>
    <recommendedName>
        <fullName evidence="3">S5 DRBM domain-containing protein</fullName>
    </recommendedName>
</protein>
<dbReference type="GO" id="GO:1990904">
    <property type="term" value="C:ribonucleoprotein complex"/>
    <property type="evidence" value="ECO:0007669"/>
    <property type="project" value="UniProtKB-UniRule"/>
</dbReference>
<proteinExistence type="inferred from homology"/>
<comment type="caution">
    <text evidence="4">The sequence shown here is derived from an EMBL/GenBank/DDBJ whole genome shotgun (WGS) entry which is preliminary data.</text>
</comment>
<dbReference type="SUPFAM" id="SSF54211">
    <property type="entry name" value="Ribosomal protein S5 domain 2-like"/>
    <property type="match status" value="1"/>
</dbReference>
<dbReference type="PROSITE" id="PS50881">
    <property type="entry name" value="S5_DSRBD"/>
    <property type="match status" value="1"/>
</dbReference>
<dbReference type="AlphaFoldDB" id="A0AAW0H383"/>
<dbReference type="Proteomes" id="UP001488838">
    <property type="component" value="Unassembled WGS sequence"/>
</dbReference>
<dbReference type="GO" id="GO:0003735">
    <property type="term" value="F:structural constituent of ribosome"/>
    <property type="evidence" value="ECO:0007669"/>
    <property type="project" value="UniProtKB-UniRule"/>
</dbReference>
<organism evidence="4 5">
    <name type="scientific">Myodes glareolus</name>
    <name type="common">Bank vole</name>
    <name type="synonym">Clethrionomys glareolus</name>
    <dbReference type="NCBI Taxonomy" id="447135"/>
    <lineage>
        <taxon>Eukaryota</taxon>
        <taxon>Metazoa</taxon>
        <taxon>Chordata</taxon>
        <taxon>Craniata</taxon>
        <taxon>Vertebrata</taxon>
        <taxon>Euteleostomi</taxon>
        <taxon>Mammalia</taxon>
        <taxon>Eutheria</taxon>
        <taxon>Euarchontoglires</taxon>
        <taxon>Glires</taxon>
        <taxon>Rodentia</taxon>
        <taxon>Myomorpha</taxon>
        <taxon>Muroidea</taxon>
        <taxon>Cricetidae</taxon>
        <taxon>Arvicolinae</taxon>
        <taxon>Myodes</taxon>
    </lineage>
</organism>
<sequence length="200" mass="22390">GSKAKDKECISVNKLGHLIKGIKIKSLEKTYMLVLHIKESEIIDVFWKQTQASQKIRFKAFVTMVDHNGHVGHGVMCSRDVATVIPRAIILVKFLIVSMLRGYWRSKIGKSHTVQYKWLCVGAVTSHSGSVLVVHLNSVPRDIGIISAPVLKKLLMMYSIDDCYTSAKNCTVILNNLLRPALMASLRPALRSEPQPLKRN</sequence>
<evidence type="ECO:0000313" key="4">
    <source>
        <dbReference type="EMBL" id="KAK7796885.1"/>
    </source>
</evidence>
<reference evidence="4 5" key="1">
    <citation type="journal article" date="2023" name="bioRxiv">
        <title>Conserved and derived expression patterns and positive selection on dental genes reveal complex evolutionary context of ever-growing rodent molars.</title>
        <authorList>
            <person name="Calamari Z.T."/>
            <person name="Song A."/>
            <person name="Cohen E."/>
            <person name="Akter M."/>
            <person name="Roy R.D."/>
            <person name="Hallikas O."/>
            <person name="Christensen M.M."/>
            <person name="Li P."/>
            <person name="Marangoni P."/>
            <person name="Jernvall J."/>
            <person name="Klein O.D."/>
        </authorList>
    </citation>
    <scope>NUCLEOTIDE SEQUENCE [LARGE SCALE GENOMIC DNA]</scope>
    <source>
        <strain evidence="4">V071</strain>
    </source>
</reference>
<keyword evidence="1 2" id="KW-0689">Ribosomal protein</keyword>
<keyword evidence="5" id="KW-1185">Reference proteome</keyword>
<feature type="non-terminal residue" evidence="4">
    <location>
        <position position="200"/>
    </location>
</feature>
<comment type="similarity">
    <text evidence="2">Belongs to the universal ribosomal protein uS5 family.</text>
</comment>
<dbReference type="InterPro" id="IPR005324">
    <property type="entry name" value="Ribosomal_uS5_C"/>
</dbReference>
<dbReference type="GO" id="GO:0003723">
    <property type="term" value="F:RNA binding"/>
    <property type="evidence" value="ECO:0007669"/>
    <property type="project" value="InterPro"/>
</dbReference>
<evidence type="ECO:0000259" key="3">
    <source>
        <dbReference type="PROSITE" id="PS50881"/>
    </source>
</evidence>
<evidence type="ECO:0000256" key="1">
    <source>
        <dbReference type="PROSITE-ProRule" id="PRU00268"/>
    </source>
</evidence>
<evidence type="ECO:0000256" key="2">
    <source>
        <dbReference type="RuleBase" id="RU003823"/>
    </source>
</evidence>
<dbReference type="InterPro" id="IPR013810">
    <property type="entry name" value="Ribosomal_uS5_N"/>
</dbReference>
<feature type="domain" description="S5 DRBM" evidence="3">
    <location>
        <begin position="36"/>
        <end position="99"/>
    </location>
</feature>